<dbReference type="EMBL" id="JAMQON010000002">
    <property type="protein sequence ID" value="MDS0259419.1"/>
    <property type="molecule type" value="Genomic_DNA"/>
</dbReference>
<reference evidence="2 3" key="1">
    <citation type="submission" date="2022-06" db="EMBL/GenBank/DDBJ databases">
        <title>Haloarcula sp. a new haloarchaeum isolate from saline soil.</title>
        <authorList>
            <person name="Strakova D."/>
            <person name="Galisteo C."/>
            <person name="Sanchez-Porro C."/>
            <person name="Ventosa A."/>
        </authorList>
    </citation>
    <scope>NUCLEOTIDE SEQUENCE [LARGE SCALE GENOMIC DNA]</scope>
    <source>
        <strain evidence="2 3">S1CR25-12</strain>
    </source>
</reference>
<feature type="region of interest" description="Disordered" evidence="1">
    <location>
        <begin position="71"/>
        <end position="91"/>
    </location>
</feature>
<feature type="compositionally biased region" description="Acidic residues" evidence="1">
    <location>
        <begin position="78"/>
        <end position="91"/>
    </location>
</feature>
<keyword evidence="3" id="KW-1185">Reference proteome</keyword>
<protein>
    <recommendedName>
        <fullName evidence="4">Ribbon-helix-helix protein, CopG family</fullName>
    </recommendedName>
</protein>
<evidence type="ECO:0008006" key="4">
    <source>
        <dbReference type="Google" id="ProtNLM"/>
    </source>
</evidence>
<dbReference type="Proteomes" id="UP001259659">
    <property type="component" value="Unassembled WGS sequence"/>
</dbReference>
<dbReference type="RefSeq" id="WP_310919028.1">
    <property type="nucleotide sequence ID" value="NZ_JAMQON010000002.1"/>
</dbReference>
<evidence type="ECO:0000313" key="2">
    <source>
        <dbReference type="EMBL" id="MDS0259419.1"/>
    </source>
</evidence>
<evidence type="ECO:0000256" key="1">
    <source>
        <dbReference type="SAM" id="MobiDB-lite"/>
    </source>
</evidence>
<gene>
    <name evidence="2" type="ORF">NDI56_08445</name>
</gene>
<name>A0ABU2FB03_9EURY</name>
<accession>A0ABU2FB03</accession>
<comment type="caution">
    <text evidence="2">The sequence shown here is derived from an EMBL/GenBank/DDBJ whole genome shotgun (WGS) entry which is preliminary data.</text>
</comment>
<proteinExistence type="predicted"/>
<organism evidence="2 3">
    <name type="scientific">Haloarcula saliterrae</name>
    <dbReference type="NCBI Taxonomy" id="2950534"/>
    <lineage>
        <taxon>Archaea</taxon>
        <taxon>Methanobacteriati</taxon>
        <taxon>Methanobacteriota</taxon>
        <taxon>Stenosarchaea group</taxon>
        <taxon>Halobacteria</taxon>
        <taxon>Halobacteriales</taxon>
        <taxon>Haloarculaceae</taxon>
        <taxon>Haloarcula</taxon>
    </lineage>
</organism>
<evidence type="ECO:0000313" key="3">
    <source>
        <dbReference type="Proteomes" id="UP001259659"/>
    </source>
</evidence>
<sequence length="91" mass="10018">MTTAVKVDDEAKARLEELQAQIRLDAGKKVTQQELLSRLIDDAYDSRKDVVESFRDTTAPASDDDVAAFLTGSFDSGTDTDEDDIDDILYG</sequence>